<proteinExistence type="inferred from homology"/>
<gene>
    <name evidence="8" type="ORF">KHX94_03255</name>
</gene>
<comment type="similarity">
    <text evidence="2">Belongs to the phage GPA family.</text>
</comment>
<evidence type="ECO:0000256" key="4">
    <source>
        <dbReference type="ARBA" id="ARBA00022722"/>
    </source>
</evidence>
<reference evidence="8 9" key="1">
    <citation type="journal article" date="2012" name="Int. J. Syst. Evol. Microbiol.">
        <title>Shewanella dokdonensis sp. nov., isolated from seawater.</title>
        <authorList>
            <person name="Sung H.R."/>
            <person name="Yoon J.H."/>
            <person name="Ghim S.Y."/>
        </authorList>
    </citation>
    <scope>NUCLEOTIDE SEQUENCE [LARGE SCALE GENOMIC DNA]</scope>
    <source>
        <strain evidence="8 9">DSM 23626</strain>
    </source>
</reference>
<feature type="domain" description="Replication gene A protein-like" evidence="7">
    <location>
        <begin position="90"/>
        <end position="382"/>
    </location>
</feature>
<evidence type="ECO:0000256" key="3">
    <source>
        <dbReference type="ARBA" id="ARBA00022705"/>
    </source>
</evidence>
<dbReference type="EMBL" id="CP074572">
    <property type="protein sequence ID" value="QVK23733.1"/>
    <property type="molecule type" value="Genomic_DNA"/>
</dbReference>
<evidence type="ECO:0000256" key="2">
    <source>
        <dbReference type="ARBA" id="ARBA00009260"/>
    </source>
</evidence>
<name>A0ABX8DG86_9GAMM</name>
<dbReference type="InterPro" id="IPR008766">
    <property type="entry name" value="Replication_gene_A-like"/>
</dbReference>
<evidence type="ECO:0000256" key="1">
    <source>
        <dbReference type="ARBA" id="ARBA00003293"/>
    </source>
</evidence>
<evidence type="ECO:0000313" key="8">
    <source>
        <dbReference type="EMBL" id="QVK23733.1"/>
    </source>
</evidence>
<evidence type="ECO:0000259" key="7">
    <source>
        <dbReference type="Pfam" id="PF05840"/>
    </source>
</evidence>
<dbReference type="RefSeq" id="WP_213682350.1">
    <property type="nucleotide sequence ID" value="NZ_CP074572.1"/>
</dbReference>
<dbReference type="Proteomes" id="UP000676428">
    <property type="component" value="Chromosome"/>
</dbReference>
<sequence length="601" mass="68428">MPEVHPDDPKWLNGQLNGLPDAFKKRIMEEYVKQPTRQASNLSIINVREAIAEILGKDGHVYTINVEDRDHRLIARKRARNCLTLFNGTNRQLIPAYHAITHFITALNIAPKPLNKDVREALATGTLNEMQALKVRGVINRAMDERWWQQKLAVQHGRQIESIARRLNLVNKQRGIYISDVSKALYDNQRWHTQNFLQETIATNEDGYSKSLAELSSLNVSNPKIRHAELMVRMRGFEEYAESNQYAALFLTMTCPSKYHRAFSKSGAANPTWEGATPLDGQKYLCSTFARIRAEMKRQAIATFGFRVAEPNHDGTPHWHLLLFLKSEQQQALIDIFQHYCFEEDGDEKGAAEHRFTVKHIDPNKGSATGYIAKYISKNIDGEGIDEDSYGEDAKTSAIRVRAWASCWGIRQFQQIGGAGVTPWRELRRLKAISENGLEWIEEIRQAADQSDWQRYTELMGGVFCKRDEQTIRPLYQQQQINKQNPESIPENPAMDCCNPAISTGISPEMTQESSSNPVTEIQQSIQKHAVMSSSNAENVQLTIPENFGNLQQCKTNRYGDEILTRIKGIVSFGVEVVTRAHEWTLSRSVGTDRSYLEFCQ</sequence>
<keyword evidence="3" id="KW-0235">DNA replication</keyword>
<keyword evidence="9" id="KW-1185">Reference proteome</keyword>
<dbReference type="GO" id="GO:0004519">
    <property type="term" value="F:endonuclease activity"/>
    <property type="evidence" value="ECO:0007669"/>
    <property type="project" value="UniProtKB-KW"/>
</dbReference>
<dbReference type="Pfam" id="PF05840">
    <property type="entry name" value="Phage_GPA"/>
    <property type="match status" value="1"/>
</dbReference>
<evidence type="ECO:0000313" key="9">
    <source>
        <dbReference type="Proteomes" id="UP000676428"/>
    </source>
</evidence>
<keyword evidence="4" id="KW-0540">Nuclease</keyword>
<accession>A0ABX8DG86</accession>
<keyword evidence="6" id="KW-0378">Hydrolase</keyword>
<evidence type="ECO:0000256" key="6">
    <source>
        <dbReference type="ARBA" id="ARBA00022801"/>
    </source>
</evidence>
<protein>
    <submittedName>
        <fullName evidence="8">Replication endonuclease</fullName>
    </submittedName>
</protein>
<organism evidence="8 9">
    <name type="scientific">Shewanella dokdonensis</name>
    <dbReference type="NCBI Taxonomy" id="712036"/>
    <lineage>
        <taxon>Bacteria</taxon>
        <taxon>Pseudomonadati</taxon>
        <taxon>Pseudomonadota</taxon>
        <taxon>Gammaproteobacteria</taxon>
        <taxon>Alteromonadales</taxon>
        <taxon>Shewanellaceae</taxon>
        <taxon>Shewanella</taxon>
    </lineage>
</organism>
<keyword evidence="5 8" id="KW-0255">Endonuclease</keyword>
<evidence type="ECO:0000256" key="5">
    <source>
        <dbReference type="ARBA" id="ARBA00022759"/>
    </source>
</evidence>
<comment type="function">
    <text evidence="1">Possible endonuclease which induces a single-strand cut and initiates DNA replication.</text>
</comment>